<protein>
    <submittedName>
        <fullName evidence="4">Sulfatase-like hydrolase/transferase</fullName>
    </submittedName>
</protein>
<feature type="signal peptide" evidence="2">
    <location>
        <begin position="1"/>
        <end position="21"/>
    </location>
</feature>
<comment type="caution">
    <text evidence="4">The sequence shown here is derived from an EMBL/GenBank/DDBJ whole genome shotgun (WGS) entry which is preliminary data.</text>
</comment>
<dbReference type="Gene3D" id="3.40.720.10">
    <property type="entry name" value="Alkaline Phosphatase, subunit A"/>
    <property type="match status" value="1"/>
</dbReference>
<dbReference type="Pfam" id="PF00884">
    <property type="entry name" value="Sulfatase"/>
    <property type="match status" value="1"/>
</dbReference>
<dbReference type="RefSeq" id="WP_163962662.1">
    <property type="nucleotide sequence ID" value="NZ_JAAGNX010000001.1"/>
</dbReference>
<dbReference type="PANTHER" id="PTHR42693:SF33">
    <property type="entry name" value="ARYLSULFATASE"/>
    <property type="match status" value="1"/>
</dbReference>
<keyword evidence="5" id="KW-1185">Reference proteome</keyword>
<organism evidence="4 5">
    <name type="scientific">Oceanipulchritudo coccoides</name>
    <dbReference type="NCBI Taxonomy" id="2706888"/>
    <lineage>
        <taxon>Bacteria</taxon>
        <taxon>Pseudomonadati</taxon>
        <taxon>Verrucomicrobiota</taxon>
        <taxon>Opitutia</taxon>
        <taxon>Puniceicoccales</taxon>
        <taxon>Oceanipulchritudinaceae</taxon>
        <taxon>Oceanipulchritudo</taxon>
    </lineage>
</organism>
<gene>
    <name evidence="4" type="ORF">G0Q06_03920</name>
</gene>
<sequence>MNFRLSTLGFVLVTMGSLADAMVTVDFSHSYTGVAAVTQNTGQITLDFVVDSVGNVTLDASCADPDPAAYVNEFDGPVGSLPDPAYWSTSFQVIVSGTGNLRIDNSGLGLGIQGQNAQRLDKADEAITFSLQSSNLLLSVSSLNYGNSNGSILDFNGVSFPISGSSGQVDTSSANAAVSVVIDSTSDTDGEGFVLTGISFNLVPQSTDSMEIGTDILLPEEVFMDGSSDTFAFTGSDTGSLTLGKAGKVVTTPSASGASPIAIGQAQLIIEEGARWILDGSQYTGTFNLGQQFILSTFGSFSGPLTGFRHRNFSLPANRNLKLFQTGSSIYYEVVSQTPVTGPNIIVVYMDDMSGGNHFGFEGRDALTPTIDSLASNGVNFTNAITASTVCSPSRYSLLTSRWPTRNTGAEFLQRYPIGTLARFANLGVELPENTDNIGGWLQELGYRTGFVGKSHVVEHDMLATSGWVAGGLMTYSQTIDPAQNALPNAKMAFNHRVIAERHVRRGFDFAGGVYLGNLKEQFNDFLNFHNQEWLTYYARQFIEENHSQPFFLYMAPTINHGPIRSNLSKSLGANPDYTGEGYVPNLDYSFMPSRNSIIQEVTSAGKALVSARETWIDYSMEAIINKLIEHGLLNNTLIIFTSDHGYLTLEDSPVLDGKSSLFESGLKVPLVMHWPDGISSPGRLYNDLVQNVDIAATLLDLAGGSNLPAESINGVSIASVLAGSSAPIRSEAYSEIGYARSIRTLDWKLVSLRYPVSVQQQVDAGFLWNDYSTGLPTHPRPYYIQNTGLSNGPATDYPGYFDDDQLYDLNADPTERINLFGDEPAIQVDLKKRLSLYTGVITGRPFGEFAPIASAAPSAPASFDWTIPSTQTLSLSWADTASNELGFYVSKSVEGSPDEIIAELPVGSFSLSLTLTDYGEDESFQIFAYNAIGDTSSPAPVDLIEPDIWRYRNFYDIDPTLTDPVSDWEGDPDEDGSSTLLEYAFSMDPRNPDFAQPIQPKLVSDPGGTYLRTDIPWDGRSKVVIIGRLSTDLSSWDEGEPFVSLEIDEFDQYFLRSNTPLETENKQFIMYRVALP</sequence>
<keyword evidence="4" id="KW-0808">Transferase</keyword>
<dbReference type="SUPFAM" id="SSF53649">
    <property type="entry name" value="Alkaline phosphatase-like"/>
    <property type="match status" value="1"/>
</dbReference>
<dbReference type="GO" id="GO:0016740">
    <property type="term" value="F:transferase activity"/>
    <property type="evidence" value="ECO:0007669"/>
    <property type="project" value="UniProtKB-KW"/>
</dbReference>
<dbReference type="InterPro" id="IPR017850">
    <property type="entry name" value="Alkaline_phosphatase_core_sf"/>
</dbReference>
<keyword evidence="2" id="KW-0732">Signal</keyword>
<dbReference type="InterPro" id="IPR036116">
    <property type="entry name" value="FN3_sf"/>
</dbReference>
<name>A0A6B2LZW0_9BACT</name>
<dbReference type="EMBL" id="JAAGNX010000001">
    <property type="protein sequence ID" value="NDV61589.1"/>
    <property type="molecule type" value="Genomic_DNA"/>
</dbReference>
<dbReference type="AlphaFoldDB" id="A0A6B2LZW0"/>
<accession>A0A6B2LZW0</accession>
<dbReference type="InterPro" id="IPR000917">
    <property type="entry name" value="Sulfatase_N"/>
</dbReference>
<dbReference type="PANTHER" id="PTHR42693">
    <property type="entry name" value="ARYLSULFATASE FAMILY MEMBER"/>
    <property type="match status" value="1"/>
</dbReference>
<evidence type="ECO:0000313" key="4">
    <source>
        <dbReference type="EMBL" id="NDV61589.1"/>
    </source>
</evidence>
<dbReference type="InterPro" id="IPR050738">
    <property type="entry name" value="Sulfatase"/>
</dbReference>
<evidence type="ECO:0000313" key="5">
    <source>
        <dbReference type="Proteomes" id="UP000478417"/>
    </source>
</evidence>
<dbReference type="SUPFAM" id="SSF49265">
    <property type="entry name" value="Fibronectin type III"/>
    <property type="match status" value="1"/>
</dbReference>
<keyword evidence="4" id="KW-0378">Hydrolase</keyword>
<reference evidence="4 5" key="1">
    <citation type="submission" date="2020-02" db="EMBL/GenBank/DDBJ databases">
        <title>Albibacoteraceae fam. nov., the first described family within the subdivision 4 Verrucomicrobia.</title>
        <authorList>
            <person name="Xi F."/>
        </authorList>
    </citation>
    <scope>NUCLEOTIDE SEQUENCE [LARGE SCALE GENOMIC DNA]</scope>
    <source>
        <strain evidence="4 5">CK1056</strain>
    </source>
</reference>
<comment type="similarity">
    <text evidence="1">Belongs to the sulfatase family.</text>
</comment>
<evidence type="ECO:0000256" key="2">
    <source>
        <dbReference type="SAM" id="SignalP"/>
    </source>
</evidence>
<evidence type="ECO:0000259" key="3">
    <source>
        <dbReference type="Pfam" id="PF00884"/>
    </source>
</evidence>
<dbReference type="GO" id="GO:0004065">
    <property type="term" value="F:arylsulfatase activity"/>
    <property type="evidence" value="ECO:0007669"/>
    <property type="project" value="TreeGrafter"/>
</dbReference>
<feature type="domain" description="Sulfatase N-terminal" evidence="3">
    <location>
        <begin position="343"/>
        <end position="704"/>
    </location>
</feature>
<feature type="chain" id="PRO_5025475574" evidence="2">
    <location>
        <begin position="22"/>
        <end position="1077"/>
    </location>
</feature>
<evidence type="ECO:0000256" key="1">
    <source>
        <dbReference type="ARBA" id="ARBA00008779"/>
    </source>
</evidence>
<dbReference type="Proteomes" id="UP000478417">
    <property type="component" value="Unassembled WGS sequence"/>
</dbReference>
<proteinExistence type="inferred from homology"/>